<reference evidence="8" key="1">
    <citation type="submission" date="2015-01" db="EMBL/GenBank/DDBJ databases">
        <title>Transcriptome Assembly of Fopius arisanus.</title>
        <authorList>
            <person name="Geib S."/>
        </authorList>
    </citation>
    <scope>NUCLEOTIDE SEQUENCE</scope>
</reference>
<dbReference type="SUPFAM" id="SSF54928">
    <property type="entry name" value="RNA-binding domain, RBD"/>
    <property type="match status" value="2"/>
</dbReference>
<feature type="domain" description="RRM" evidence="4">
    <location>
        <begin position="22"/>
        <end position="79"/>
    </location>
</feature>
<dbReference type="InterPro" id="IPR035979">
    <property type="entry name" value="RBD_domain_sf"/>
</dbReference>
<evidence type="ECO:0000313" key="6">
    <source>
        <dbReference type="EMBL" id="JAG73241.1"/>
    </source>
</evidence>
<protein>
    <submittedName>
        <fullName evidence="8">NCBP2_0 protein</fullName>
    </submittedName>
    <submittedName>
        <fullName evidence="6">NCBP2_1 protein</fullName>
    </submittedName>
    <submittedName>
        <fullName evidence="5">NCBP2_2 protein</fullName>
    </submittedName>
    <submittedName>
        <fullName evidence="7">NCBP2_3 protein</fullName>
    </submittedName>
</protein>
<evidence type="ECO:0000259" key="4">
    <source>
        <dbReference type="PROSITE" id="PS50102"/>
    </source>
</evidence>
<evidence type="ECO:0000256" key="1">
    <source>
        <dbReference type="ARBA" id="ARBA00022884"/>
    </source>
</evidence>
<dbReference type="PROSITE" id="PS50102">
    <property type="entry name" value="RRM"/>
    <property type="match status" value="1"/>
</dbReference>
<dbReference type="InterPro" id="IPR050907">
    <property type="entry name" value="SRSF"/>
</dbReference>
<evidence type="ECO:0000313" key="5">
    <source>
        <dbReference type="EMBL" id="JAG73240.1"/>
    </source>
</evidence>
<evidence type="ECO:0000256" key="2">
    <source>
        <dbReference type="PROSITE-ProRule" id="PRU00176"/>
    </source>
</evidence>
<dbReference type="CDD" id="cd00590">
    <property type="entry name" value="RRM_SF"/>
    <property type="match status" value="1"/>
</dbReference>
<dbReference type="Pfam" id="PF00076">
    <property type="entry name" value="RRM_1"/>
    <property type="match status" value="1"/>
</dbReference>
<evidence type="ECO:0000256" key="3">
    <source>
        <dbReference type="SAM" id="MobiDB-lite"/>
    </source>
</evidence>
<dbReference type="Gene3D" id="3.30.70.330">
    <property type="match status" value="1"/>
</dbReference>
<evidence type="ECO:0000313" key="7">
    <source>
        <dbReference type="EMBL" id="JAG73242.1"/>
    </source>
</evidence>
<organism evidence="8">
    <name type="scientific">Fopius arisanus</name>
    <dbReference type="NCBI Taxonomy" id="64838"/>
    <lineage>
        <taxon>Eukaryota</taxon>
        <taxon>Metazoa</taxon>
        <taxon>Ecdysozoa</taxon>
        <taxon>Arthropoda</taxon>
        <taxon>Hexapoda</taxon>
        <taxon>Insecta</taxon>
        <taxon>Pterygota</taxon>
        <taxon>Neoptera</taxon>
        <taxon>Endopterygota</taxon>
        <taxon>Hymenoptera</taxon>
        <taxon>Apocrita</taxon>
        <taxon>Ichneumonoidea</taxon>
        <taxon>Braconidae</taxon>
        <taxon>Opiinae</taxon>
        <taxon>Fopius</taxon>
    </lineage>
</organism>
<dbReference type="InterPro" id="IPR000504">
    <property type="entry name" value="RRM_dom"/>
</dbReference>
<name>A0A0C9R9K6_9HYME</name>
<dbReference type="EMBL" id="GBYB01003473">
    <property type="protein sequence ID" value="JAG73240.1"/>
    <property type="molecule type" value="Transcribed_RNA"/>
</dbReference>
<dbReference type="EMBL" id="GBYB01003474">
    <property type="protein sequence ID" value="JAG73241.1"/>
    <property type="molecule type" value="Transcribed_RNA"/>
</dbReference>
<dbReference type="GO" id="GO:0003723">
    <property type="term" value="F:RNA binding"/>
    <property type="evidence" value="ECO:0007669"/>
    <property type="project" value="UniProtKB-UniRule"/>
</dbReference>
<keyword evidence="1 2" id="KW-0694">RNA-binding</keyword>
<accession>A0A0C9R9K6</accession>
<feature type="region of interest" description="Disordered" evidence="3">
    <location>
        <begin position="100"/>
        <end position="143"/>
    </location>
</feature>
<dbReference type="SMART" id="SM00360">
    <property type="entry name" value="RRM"/>
    <property type="match status" value="2"/>
</dbReference>
<gene>
    <name evidence="8" type="primary">NCBP2_0</name>
    <name evidence="6" type="synonym">NCBP2_1</name>
    <name evidence="5" type="synonym">NCBP2_2</name>
    <name evidence="7" type="synonym">NCBP2_3</name>
    <name evidence="6" type="ORF">g.17915</name>
    <name evidence="5" type="ORF">g.17916</name>
    <name evidence="7" type="ORF">g.17917</name>
    <name evidence="8" type="ORF">g.17918</name>
</gene>
<proteinExistence type="predicted"/>
<dbReference type="EMBL" id="GBYB01003476">
    <property type="protein sequence ID" value="JAG73243.1"/>
    <property type="molecule type" value="Transcribed_RNA"/>
</dbReference>
<dbReference type="EMBL" id="GBYB01003475">
    <property type="protein sequence ID" value="JAG73242.1"/>
    <property type="molecule type" value="Transcribed_RNA"/>
</dbReference>
<dbReference type="AlphaFoldDB" id="A0A0C9R9K6"/>
<evidence type="ECO:0000313" key="8">
    <source>
        <dbReference type="EMBL" id="JAG73243.1"/>
    </source>
</evidence>
<dbReference type="InterPro" id="IPR012677">
    <property type="entry name" value="Nucleotide-bd_a/b_plait_sf"/>
</dbReference>
<sequence>MSTLEAKVIDDFYKYRTDYDGYTVYFENVKHYTKKEVRRIFSKYGAVRKVAQSEVYLCSHCFVAFVHEEDARKCIEGMNTTGDIQLLTITRGRLRPPHLLDKYRGRPANNPNPTPVGVKTMKKGHNDKPRGKRSPINGQSNYKADTKVVKSIDKTVRKSSDFMNTQTVARTEDNLEENLDLNPDDLDESIEVFPSSDLPEELREEMVILLRELLKDLPQAIQKVTMINPPEPSTRSFYVPINSRVSWRMLRNVQVEEVQAFPVVIANIHDICNIEFIMELFGMYEPMLISKMKIIPDTYIRYCWLYFKSPKTAEAVERGFDNGKICGNSLIVKVVEKK</sequence>
<dbReference type="PANTHER" id="PTHR23147">
    <property type="entry name" value="SERINE/ARGININE RICH SPLICING FACTOR"/>
    <property type="match status" value="1"/>
</dbReference>